<dbReference type="SUPFAM" id="SSF46458">
    <property type="entry name" value="Globin-like"/>
    <property type="match status" value="2"/>
</dbReference>
<accession>A0AA88I1J0</accession>
<dbReference type="InterPro" id="IPR009050">
    <property type="entry name" value="Globin-like_sf"/>
</dbReference>
<organism evidence="5 6">
    <name type="scientific">Artemia franciscana</name>
    <name type="common">Brine shrimp</name>
    <name type="synonym">Artemia sanfranciscana</name>
    <dbReference type="NCBI Taxonomy" id="6661"/>
    <lineage>
        <taxon>Eukaryota</taxon>
        <taxon>Metazoa</taxon>
        <taxon>Ecdysozoa</taxon>
        <taxon>Arthropoda</taxon>
        <taxon>Crustacea</taxon>
        <taxon>Branchiopoda</taxon>
        <taxon>Anostraca</taxon>
        <taxon>Artemiidae</taxon>
        <taxon>Artemia</taxon>
    </lineage>
</organism>
<protein>
    <recommendedName>
        <fullName evidence="7">Globin</fullName>
    </recommendedName>
</protein>
<dbReference type="PANTHER" id="PTHR47217:SF1">
    <property type="entry name" value="GLOBIN-LIKE PROTEIN"/>
    <property type="match status" value="1"/>
</dbReference>
<proteinExistence type="predicted"/>
<name>A0AA88I1J0_ARTSF</name>
<evidence type="ECO:0008006" key="7">
    <source>
        <dbReference type="Google" id="ProtNLM"/>
    </source>
</evidence>
<dbReference type="PANTHER" id="PTHR47217">
    <property type="entry name" value="GLOBIN-LIKE PROTEIN"/>
    <property type="match status" value="1"/>
</dbReference>
<evidence type="ECO:0000256" key="2">
    <source>
        <dbReference type="ARBA" id="ARBA00022617"/>
    </source>
</evidence>
<dbReference type="GO" id="GO:0020037">
    <property type="term" value="F:heme binding"/>
    <property type="evidence" value="ECO:0007669"/>
    <property type="project" value="InterPro"/>
</dbReference>
<dbReference type="AlphaFoldDB" id="A0AA88I1J0"/>
<evidence type="ECO:0000256" key="4">
    <source>
        <dbReference type="ARBA" id="ARBA00023004"/>
    </source>
</evidence>
<dbReference type="Proteomes" id="UP001187531">
    <property type="component" value="Unassembled WGS sequence"/>
</dbReference>
<keyword evidence="1" id="KW-0813">Transport</keyword>
<evidence type="ECO:0000256" key="3">
    <source>
        <dbReference type="ARBA" id="ARBA00022723"/>
    </source>
</evidence>
<evidence type="ECO:0000313" key="5">
    <source>
        <dbReference type="EMBL" id="KAK2714407.1"/>
    </source>
</evidence>
<dbReference type="EMBL" id="JAVRJZ010000013">
    <property type="protein sequence ID" value="KAK2714407.1"/>
    <property type="molecule type" value="Genomic_DNA"/>
</dbReference>
<dbReference type="InterPro" id="IPR012292">
    <property type="entry name" value="Globin/Proto"/>
</dbReference>
<keyword evidence="2" id="KW-0349">Heme</keyword>
<comment type="caution">
    <text evidence="5">The sequence shown here is derived from an EMBL/GenBank/DDBJ whole genome shotgun (WGS) entry which is preliminary data.</text>
</comment>
<keyword evidence="4" id="KW-0408">Iron</keyword>
<keyword evidence="6" id="KW-1185">Reference proteome</keyword>
<keyword evidence="3" id="KW-0479">Metal-binding</keyword>
<dbReference type="GO" id="GO:0019825">
    <property type="term" value="F:oxygen binding"/>
    <property type="evidence" value="ECO:0007669"/>
    <property type="project" value="InterPro"/>
</dbReference>
<evidence type="ECO:0000256" key="1">
    <source>
        <dbReference type="ARBA" id="ARBA00022448"/>
    </source>
</evidence>
<gene>
    <name evidence="5" type="ORF">QYM36_008838</name>
</gene>
<evidence type="ECO:0000313" key="6">
    <source>
        <dbReference type="Proteomes" id="UP001187531"/>
    </source>
</evidence>
<sequence length="138" mass="15820">MTPRGKERSFGKVLVRLLENDLGQRFSSFATRSWHKAYDVIVEYIEEGLQQSYKQDPVTGITDAEKALVQESWDLLKPDLLGLRRKIFTKFLVDFVEDFIALMKTDLGDEFTPLAESAWKKAFDIMIATIEQGQRVGS</sequence>
<dbReference type="Gene3D" id="1.10.490.10">
    <property type="entry name" value="Globins"/>
    <property type="match status" value="1"/>
</dbReference>
<reference evidence="5" key="1">
    <citation type="submission" date="2023-07" db="EMBL/GenBank/DDBJ databases">
        <title>Chromosome-level genome assembly of Artemia franciscana.</title>
        <authorList>
            <person name="Jo E."/>
        </authorList>
    </citation>
    <scope>NUCLEOTIDE SEQUENCE</scope>
    <source>
        <tissue evidence="5">Whole body</tissue>
    </source>
</reference>
<dbReference type="GO" id="GO:0046872">
    <property type="term" value="F:metal ion binding"/>
    <property type="evidence" value="ECO:0007669"/>
    <property type="project" value="UniProtKB-KW"/>
</dbReference>